<dbReference type="Gene3D" id="2.40.30.10">
    <property type="entry name" value="Translation factors"/>
    <property type="match status" value="1"/>
</dbReference>
<comment type="caution">
    <text evidence="15">The sequence shown here is derived from an EMBL/GenBank/DDBJ whole genome shotgun (WGS) entry which is preliminary data.</text>
</comment>
<reference evidence="15 16" key="1">
    <citation type="submission" date="2023-07" db="EMBL/GenBank/DDBJ databases">
        <title>Sequencing the genomes of 1000 actinobacteria strains.</title>
        <authorList>
            <person name="Klenk H.-P."/>
        </authorList>
    </citation>
    <scope>NUCLEOTIDE SEQUENCE [LARGE SCALE GENOMIC DNA]</scope>
    <source>
        <strain evidence="15 16">DSM 19426</strain>
    </source>
</reference>
<comment type="subcellular location">
    <subcellularLocation>
        <location evidence="2">Membrane</location>
        <topology evidence="2">Multi-pass membrane protein</topology>
    </subcellularLocation>
</comment>
<dbReference type="PROSITE" id="PS51384">
    <property type="entry name" value="FAD_FR"/>
    <property type="match status" value="1"/>
</dbReference>
<evidence type="ECO:0000256" key="5">
    <source>
        <dbReference type="ARBA" id="ARBA00022714"/>
    </source>
</evidence>
<dbReference type="SUPFAM" id="SSF63380">
    <property type="entry name" value="Riboflavin synthase domain-like"/>
    <property type="match status" value="1"/>
</dbReference>
<evidence type="ECO:0000256" key="13">
    <source>
        <dbReference type="SAM" id="Phobius"/>
    </source>
</evidence>
<evidence type="ECO:0000256" key="12">
    <source>
        <dbReference type="ARBA" id="ARBA00023136"/>
    </source>
</evidence>
<dbReference type="SUPFAM" id="SSF52343">
    <property type="entry name" value="Ferredoxin reductase-like, C-terminal NADP-linked domain"/>
    <property type="match status" value="1"/>
</dbReference>
<protein>
    <submittedName>
        <fullName evidence="15">Ferric reductase</fullName>
    </submittedName>
</protein>
<evidence type="ECO:0000256" key="2">
    <source>
        <dbReference type="ARBA" id="ARBA00004141"/>
    </source>
</evidence>
<gene>
    <name evidence="15" type="ORF">J2S63_003979</name>
</gene>
<feature type="transmembrane region" description="Helical" evidence="13">
    <location>
        <begin position="29"/>
        <end position="51"/>
    </location>
</feature>
<evidence type="ECO:0000256" key="3">
    <source>
        <dbReference type="ARBA" id="ARBA00022630"/>
    </source>
</evidence>
<evidence type="ECO:0000313" key="16">
    <source>
        <dbReference type="Proteomes" id="UP001183648"/>
    </source>
</evidence>
<dbReference type="Pfam" id="PF01794">
    <property type="entry name" value="Ferric_reduct"/>
    <property type="match status" value="1"/>
</dbReference>
<organism evidence="15 16">
    <name type="scientific">Nocardioides marmoribigeumensis</name>
    <dbReference type="NCBI Taxonomy" id="433649"/>
    <lineage>
        <taxon>Bacteria</taxon>
        <taxon>Bacillati</taxon>
        <taxon>Actinomycetota</taxon>
        <taxon>Actinomycetes</taxon>
        <taxon>Propionibacteriales</taxon>
        <taxon>Nocardioidaceae</taxon>
        <taxon>Nocardioides</taxon>
    </lineage>
</organism>
<keyword evidence="5" id="KW-0001">2Fe-2S</keyword>
<evidence type="ECO:0000256" key="4">
    <source>
        <dbReference type="ARBA" id="ARBA00022692"/>
    </source>
</evidence>
<proteinExistence type="predicted"/>
<dbReference type="InterPro" id="IPR017927">
    <property type="entry name" value="FAD-bd_FR_type"/>
</dbReference>
<dbReference type="Proteomes" id="UP001183648">
    <property type="component" value="Unassembled WGS sequence"/>
</dbReference>
<keyword evidence="9" id="KW-0560">Oxidoreductase</keyword>
<dbReference type="PANTHER" id="PTHR47354:SF8">
    <property type="entry name" value="1,2-PHENYLACETYL-COA EPOXIDASE, SUBUNIT E"/>
    <property type="match status" value="1"/>
</dbReference>
<feature type="transmembrane region" description="Helical" evidence="13">
    <location>
        <begin position="63"/>
        <end position="89"/>
    </location>
</feature>
<dbReference type="RefSeq" id="WP_310306076.1">
    <property type="nucleotide sequence ID" value="NZ_BAAAPS010000005.1"/>
</dbReference>
<evidence type="ECO:0000259" key="14">
    <source>
        <dbReference type="PROSITE" id="PS51384"/>
    </source>
</evidence>
<evidence type="ECO:0000256" key="7">
    <source>
        <dbReference type="ARBA" id="ARBA00022827"/>
    </source>
</evidence>
<keyword evidence="4 13" id="KW-0812">Transmembrane</keyword>
<dbReference type="PRINTS" id="PR00410">
    <property type="entry name" value="PHEHYDRXLASE"/>
</dbReference>
<sequence length="472" mass="51851">MAVTHTPHPGRIVHRRARHPLGSRARRDAAVRTGAGVALWSGLLLVSYWWATGGGVGDVLASWAQALVSVGRLCGLVASVLLLVQVVLMARVPLLERAFGQDRLARDHRIIGFTSFNLMWLHIVAITWGYAGGSTPNVPAMLWRLVVDYPGMLLAAAGTVALVLVVVTSVKRARRRLRYESWHLLHLYAYLGAGLALPHQLWTGQQLATSPLRTLFWWTAWGAAAGSVLLWRVGLPLWRNARMGLRVAEVVPEGPGVASVHLTGRDLHRFDHEAGQFYTWRFLGRKGWTRANPYSLSAAPGPHHLRITVQDVGDGSRAAHDLRPGMRVLVEGPFGRLSERARTQPKVALIAAGVGMAPIRALAEGLAYGPGEAVVLQRYTDHPLYAAELDWLADKRGLRVLRLPGRRRGPHSWLGHGLGPVSDLDALRFWVPDIAERDVFLCGPGPWGDLVVRDLRAAGVPESQIHSETFSW</sequence>
<dbReference type="EMBL" id="JAVDYG010000001">
    <property type="protein sequence ID" value="MDR7364426.1"/>
    <property type="molecule type" value="Genomic_DNA"/>
</dbReference>
<keyword evidence="8 13" id="KW-1133">Transmembrane helix</keyword>
<accession>A0ABU2C1B6</accession>
<feature type="transmembrane region" description="Helical" evidence="13">
    <location>
        <begin position="215"/>
        <end position="235"/>
    </location>
</feature>
<keyword evidence="12 13" id="KW-0472">Membrane</keyword>
<keyword evidence="6" id="KW-0479">Metal-binding</keyword>
<feature type="transmembrane region" description="Helical" evidence="13">
    <location>
        <begin position="151"/>
        <end position="170"/>
    </location>
</feature>
<evidence type="ECO:0000256" key="10">
    <source>
        <dbReference type="ARBA" id="ARBA00023004"/>
    </source>
</evidence>
<name>A0ABU2C1B6_9ACTN</name>
<comment type="cofactor">
    <cofactor evidence="1">
        <name>FAD</name>
        <dbReference type="ChEBI" id="CHEBI:57692"/>
    </cofactor>
</comment>
<dbReference type="InterPro" id="IPR017938">
    <property type="entry name" value="Riboflavin_synthase-like_b-brl"/>
</dbReference>
<evidence type="ECO:0000256" key="1">
    <source>
        <dbReference type="ARBA" id="ARBA00001974"/>
    </source>
</evidence>
<dbReference type="PANTHER" id="PTHR47354">
    <property type="entry name" value="NADH OXIDOREDUCTASE HCR"/>
    <property type="match status" value="1"/>
</dbReference>
<dbReference type="Gene3D" id="3.40.50.80">
    <property type="entry name" value="Nucleotide-binding domain of ferredoxin-NADP reductase (FNR) module"/>
    <property type="match status" value="1"/>
</dbReference>
<evidence type="ECO:0000313" key="15">
    <source>
        <dbReference type="EMBL" id="MDR7364426.1"/>
    </source>
</evidence>
<evidence type="ECO:0000256" key="11">
    <source>
        <dbReference type="ARBA" id="ARBA00023014"/>
    </source>
</evidence>
<keyword evidence="16" id="KW-1185">Reference proteome</keyword>
<feature type="domain" description="FAD-binding FR-type" evidence="14">
    <location>
        <begin position="240"/>
        <end position="340"/>
    </location>
</feature>
<evidence type="ECO:0000256" key="9">
    <source>
        <dbReference type="ARBA" id="ARBA00023002"/>
    </source>
</evidence>
<dbReference type="InterPro" id="IPR050415">
    <property type="entry name" value="MRET"/>
</dbReference>
<dbReference type="InterPro" id="IPR013130">
    <property type="entry name" value="Fe3_Rdtase_TM_dom"/>
</dbReference>
<keyword evidence="7" id="KW-0274">FAD</keyword>
<evidence type="ECO:0000256" key="8">
    <source>
        <dbReference type="ARBA" id="ARBA00022989"/>
    </source>
</evidence>
<feature type="transmembrane region" description="Helical" evidence="13">
    <location>
        <begin position="182"/>
        <end position="203"/>
    </location>
</feature>
<keyword evidence="3" id="KW-0285">Flavoprotein</keyword>
<dbReference type="InterPro" id="IPR039261">
    <property type="entry name" value="FNR_nucleotide-bd"/>
</dbReference>
<evidence type="ECO:0000256" key="6">
    <source>
        <dbReference type="ARBA" id="ARBA00022723"/>
    </source>
</evidence>
<keyword evidence="11" id="KW-0411">Iron-sulfur</keyword>
<feature type="transmembrane region" description="Helical" evidence="13">
    <location>
        <begin position="110"/>
        <end position="131"/>
    </location>
</feature>
<keyword evidence="10" id="KW-0408">Iron</keyword>